<dbReference type="RefSeq" id="WP_124710045.1">
    <property type="nucleotide sequence ID" value="NZ_CP033972.1"/>
</dbReference>
<proteinExistence type="predicted"/>
<gene>
    <name evidence="1" type="primary">uctC_8</name>
    <name evidence="1" type="ORF">D7316_04345</name>
</gene>
<dbReference type="InterPro" id="IPR023606">
    <property type="entry name" value="CoA-Trfase_III_dom_1_sf"/>
</dbReference>
<dbReference type="EC" id="2.8.3.19" evidence="1"/>
<dbReference type="EMBL" id="CP033972">
    <property type="protein sequence ID" value="AZG47733.1"/>
    <property type="molecule type" value="Genomic_DNA"/>
</dbReference>
<sequence>MTEWGATSPSVSRWLHPWWPDLPSALVSDPACAVLGWAAGGGMAVTGCVPGCPDIVPAAAFGALEDSLRALSWLTGLTGSAVDLDAGVVIGGRAATRGLRSAGRVSAGGMTRLLRAADEWFAISLCRPDDVASVPALIGDRGTDDPWFDVTEFARSTTAAAVVEQAQLLGIAAATLGDPIGGAAPAAPFEVTEIASSTSSLSIADMTVVDLSSLWAGPLCGHVLRQAGARVIKVESTGRPDGARIGDPALFDWLHRGQEFRDIDFTSSAGRDALAELITDADVVIEASRPRALESLGLSPDQLVHRPGRIWVSITGGGRSRPMQVDFGDDAAVGGGLVGWRDDGPVFCADAVADPLSGITAALAVTAAAHAGGGVLVDLSMTNTAAAFAASELRCPGVHLVRQADGGAIVDCTHEKRSQPVLPPAAPPC</sequence>
<dbReference type="Gene3D" id="3.40.50.10540">
    <property type="entry name" value="Crotonobetainyl-coa:carnitine coa-transferase, domain 1"/>
    <property type="match status" value="1"/>
</dbReference>
<keyword evidence="2" id="KW-1185">Reference proteome</keyword>
<evidence type="ECO:0000313" key="2">
    <source>
        <dbReference type="Proteomes" id="UP000271469"/>
    </source>
</evidence>
<name>A0A3G8JS32_9ACTN</name>
<reference evidence="1 2" key="1">
    <citation type="submission" date="2018-11" db="EMBL/GenBank/DDBJ databases">
        <title>Gordonia insulae sp. nov., isolated from an island soil.</title>
        <authorList>
            <person name="Kim Y.S."/>
            <person name="Kim S.B."/>
        </authorList>
    </citation>
    <scope>NUCLEOTIDE SEQUENCE [LARGE SCALE GENOMIC DNA]</scope>
    <source>
        <strain evidence="1 2">MMS17-SY073</strain>
    </source>
</reference>
<dbReference type="SUPFAM" id="SSF89796">
    <property type="entry name" value="CoA-transferase family III (CaiB/BaiF)"/>
    <property type="match status" value="1"/>
</dbReference>
<dbReference type="GO" id="GO:0016740">
    <property type="term" value="F:transferase activity"/>
    <property type="evidence" value="ECO:0007669"/>
    <property type="project" value="UniProtKB-KW"/>
</dbReference>
<evidence type="ECO:0000313" key="1">
    <source>
        <dbReference type="EMBL" id="AZG47733.1"/>
    </source>
</evidence>
<dbReference type="Proteomes" id="UP000271469">
    <property type="component" value="Chromosome"/>
</dbReference>
<dbReference type="KEGG" id="gom:D7316_04345"/>
<dbReference type="AlphaFoldDB" id="A0A3G8JS32"/>
<dbReference type="InterPro" id="IPR050509">
    <property type="entry name" value="CoA-transferase_III"/>
</dbReference>
<dbReference type="InterPro" id="IPR003673">
    <property type="entry name" value="CoA-Trfase_fam_III"/>
</dbReference>
<dbReference type="PANTHER" id="PTHR48228:SF5">
    <property type="entry name" value="ALPHA-METHYLACYL-COA RACEMASE"/>
    <property type="match status" value="1"/>
</dbReference>
<protein>
    <submittedName>
        <fullName evidence="1">Acetyl-CoA:oxalate CoA-transferase</fullName>
        <ecNumber evidence="1">2.8.3.19</ecNumber>
    </submittedName>
</protein>
<accession>A0A3G8JS32</accession>
<organism evidence="1 2">
    <name type="scientific">Gordonia insulae</name>
    <dbReference type="NCBI Taxonomy" id="2420509"/>
    <lineage>
        <taxon>Bacteria</taxon>
        <taxon>Bacillati</taxon>
        <taxon>Actinomycetota</taxon>
        <taxon>Actinomycetes</taxon>
        <taxon>Mycobacteriales</taxon>
        <taxon>Gordoniaceae</taxon>
        <taxon>Gordonia</taxon>
    </lineage>
</organism>
<dbReference type="Pfam" id="PF02515">
    <property type="entry name" value="CoA_transf_3"/>
    <property type="match status" value="1"/>
</dbReference>
<dbReference type="OrthoDB" id="4909260at2"/>
<keyword evidence="1" id="KW-0808">Transferase</keyword>
<dbReference type="PANTHER" id="PTHR48228">
    <property type="entry name" value="SUCCINYL-COA--D-CITRAMALATE COA-TRANSFERASE"/>
    <property type="match status" value="1"/>
</dbReference>